<gene>
    <name evidence="4" type="primary">LOC140007253</name>
</gene>
<dbReference type="RefSeq" id="XP_071906058.1">
    <property type="nucleotide sequence ID" value="XM_072049957.1"/>
</dbReference>
<dbReference type="InterPro" id="IPR044730">
    <property type="entry name" value="RNase_H-like_dom_plant"/>
</dbReference>
<dbReference type="InterPro" id="IPR026960">
    <property type="entry name" value="RVT-Znf"/>
</dbReference>
<evidence type="ECO:0000259" key="2">
    <source>
        <dbReference type="Pfam" id="PF13966"/>
    </source>
</evidence>
<organism evidence="3 4">
    <name type="scientific">Coffea arabica</name>
    <name type="common">Arabian coffee</name>
    <dbReference type="NCBI Taxonomy" id="13443"/>
    <lineage>
        <taxon>Eukaryota</taxon>
        <taxon>Viridiplantae</taxon>
        <taxon>Streptophyta</taxon>
        <taxon>Embryophyta</taxon>
        <taxon>Tracheophyta</taxon>
        <taxon>Spermatophyta</taxon>
        <taxon>Magnoliopsida</taxon>
        <taxon>eudicotyledons</taxon>
        <taxon>Gunneridae</taxon>
        <taxon>Pentapetalae</taxon>
        <taxon>asterids</taxon>
        <taxon>lamiids</taxon>
        <taxon>Gentianales</taxon>
        <taxon>Rubiaceae</taxon>
        <taxon>Ixoroideae</taxon>
        <taxon>Gardenieae complex</taxon>
        <taxon>Bertiereae - Coffeeae clade</taxon>
        <taxon>Coffeeae</taxon>
        <taxon>Coffea</taxon>
    </lineage>
</organism>
<reference evidence="4" key="1">
    <citation type="submission" date="2025-08" db="UniProtKB">
        <authorList>
            <consortium name="RefSeq"/>
        </authorList>
    </citation>
    <scope>IDENTIFICATION</scope>
    <source>
        <tissue evidence="4">Leaves</tissue>
    </source>
</reference>
<dbReference type="GeneID" id="140007253"/>
<evidence type="ECO:0000259" key="1">
    <source>
        <dbReference type="Pfam" id="PF13456"/>
    </source>
</evidence>
<evidence type="ECO:0000313" key="4">
    <source>
        <dbReference type="RefSeq" id="XP_071906058.1"/>
    </source>
</evidence>
<dbReference type="CDD" id="cd06222">
    <property type="entry name" value="RNase_H_like"/>
    <property type="match status" value="1"/>
</dbReference>
<keyword evidence="3" id="KW-1185">Reference proteome</keyword>
<accession>A0ABM4UFJ3</accession>
<evidence type="ECO:0008006" key="5">
    <source>
        <dbReference type="Google" id="ProtNLM"/>
    </source>
</evidence>
<sequence>MHGMVWNREVALKMSVFAWRLLRNYVPVDSVLCRRGIPLVSRSSCCLADEKSVLHLFVNGPVAREVWEHYGNWFGIHRLPMEELQLLWTKWATSLPRLPAHHIRCILPILISWFLWQGRNRARFEEQAFSVPKVIWEVANFIQDLGRARKLEKVQFYGDIESDWARLAPSVGRKRRAVVVAWTKPQAQRYKLNIDASVVNGRASGEGVLRDSDGRLILAFYKEFGEKGVLEAEALAVLEGLRVCAAKGVQEVMVEVDFAVLVSLVKS</sequence>
<dbReference type="PANTHER" id="PTHR47723:SF19">
    <property type="entry name" value="POLYNUCLEOTIDYL TRANSFERASE, RIBONUCLEASE H-LIKE SUPERFAMILY PROTEIN"/>
    <property type="match status" value="1"/>
</dbReference>
<dbReference type="InterPro" id="IPR053151">
    <property type="entry name" value="RNase_H-like"/>
</dbReference>
<feature type="domain" description="Reverse transcriptase zinc-binding" evidence="2">
    <location>
        <begin position="3"/>
        <end position="67"/>
    </location>
</feature>
<proteinExistence type="predicted"/>
<dbReference type="PANTHER" id="PTHR47723">
    <property type="entry name" value="OS05G0353850 PROTEIN"/>
    <property type="match status" value="1"/>
</dbReference>
<dbReference type="Proteomes" id="UP001652660">
    <property type="component" value="Chromosome 5c"/>
</dbReference>
<feature type="domain" description="RNase H type-1" evidence="1">
    <location>
        <begin position="193"/>
        <end position="266"/>
    </location>
</feature>
<dbReference type="Gene3D" id="3.30.420.10">
    <property type="entry name" value="Ribonuclease H-like superfamily/Ribonuclease H"/>
    <property type="match status" value="1"/>
</dbReference>
<dbReference type="InterPro" id="IPR036397">
    <property type="entry name" value="RNaseH_sf"/>
</dbReference>
<dbReference type="Pfam" id="PF13966">
    <property type="entry name" value="zf-RVT"/>
    <property type="match status" value="1"/>
</dbReference>
<name>A0ABM4UFJ3_COFAR</name>
<evidence type="ECO:0000313" key="3">
    <source>
        <dbReference type="Proteomes" id="UP001652660"/>
    </source>
</evidence>
<dbReference type="Pfam" id="PF13456">
    <property type="entry name" value="RVT_3"/>
    <property type="match status" value="1"/>
</dbReference>
<dbReference type="InterPro" id="IPR002156">
    <property type="entry name" value="RNaseH_domain"/>
</dbReference>
<protein>
    <recommendedName>
        <fullName evidence="5">RNase H type-1 domain-containing protein</fullName>
    </recommendedName>
</protein>